<keyword evidence="17" id="KW-0968">Cytoplasmic vesicle</keyword>
<comment type="similarity">
    <text evidence="4">Belongs to the small GTPase superfamily. Rab family.</text>
</comment>
<feature type="compositionally biased region" description="Basic and acidic residues" evidence="21">
    <location>
        <begin position="127"/>
        <end position="141"/>
    </location>
</feature>
<evidence type="ECO:0000256" key="3">
    <source>
        <dbReference type="ARBA" id="ARBA00004580"/>
    </source>
</evidence>
<feature type="region of interest" description="Disordered" evidence="21">
    <location>
        <begin position="238"/>
        <end position="263"/>
    </location>
</feature>
<dbReference type="CDD" id="cd04126">
    <property type="entry name" value="Rab20"/>
    <property type="match status" value="1"/>
</dbReference>
<dbReference type="OrthoDB" id="9938508at2759"/>
<keyword evidence="13" id="KW-0342">GTP-binding</keyword>
<dbReference type="Pfam" id="PF00071">
    <property type="entry name" value="Ras"/>
    <property type="match status" value="1"/>
</dbReference>
<keyword evidence="6" id="KW-0813">Transport</keyword>
<dbReference type="SMART" id="SM00175">
    <property type="entry name" value="RAB"/>
    <property type="match status" value="1"/>
</dbReference>
<sequence>MPEMSKMKKPDVKVVLLGDMNVGKTSLLHRYTERKFKDTISTVGGAFYLKQWGPYNISIWDTAGREQFHGLGSMYCRGAAAVILTYDVTNWQSLAELEERFLSLTDTANHDCIYAVVGNKADLTDPKAQLSRDSDVAPEDRTECEEDRTEPEVLSACPTPPASPASLSGVMLHKQVAPEDAAAFYGRILRYKGLDEKSSLPAEKMCFETSAKTGYNVDALFEALFDLVLPSILRKRNENQESPTVDLEECRGTSSKRSRTSCC</sequence>
<dbReference type="PRINTS" id="PR00449">
    <property type="entry name" value="RASTRNSFRMNG"/>
</dbReference>
<keyword evidence="8" id="KW-0547">Nucleotide-binding</keyword>
<evidence type="ECO:0000313" key="23">
    <source>
        <dbReference type="Proteomes" id="UP000472265"/>
    </source>
</evidence>
<evidence type="ECO:0000256" key="20">
    <source>
        <dbReference type="ARBA" id="ARBA00067819"/>
    </source>
</evidence>
<dbReference type="SMART" id="SM00173">
    <property type="entry name" value="RAS"/>
    <property type="match status" value="1"/>
</dbReference>
<organism evidence="22 23">
    <name type="scientific">Sparus aurata</name>
    <name type="common">Gilthead sea bream</name>
    <dbReference type="NCBI Taxonomy" id="8175"/>
    <lineage>
        <taxon>Eukaryota</taxon>
        <taxon>Metazoa</taxon>
        <taxon>Chordata</taxon>
        <taxon>Craniata</taxon>
        <taxon>Vertebrata</taxon>
        <taxon>Euteleostomi</taxon>
        <taxon>Actinopterygii</taxon>
        <taxon>Neopterygii</taxon>
        <taxon>Teleostei</taxon>
        <taxon>Neoteleostei</taxon>
        <taxon>Acanthomorphata</taxon>
        <taxon>Eupercaria</taxon>
        <taxon>Spariformes</taxon>
        <taxon>Sparidae</taxon>
        <taxon>Sparus</taxon>
    </lineage>
</organism>
<evidence type="ECO:0000256" key="21">
    <source>
        <dbReference type="SAM" id="MobiDB-lite"/>
    </source>
</evidence>
<dbReference type="InParanoid" id="A0A671W6D3"/>
<comment type="subcellular location">
    <subcellularLocation>
        <location evidence="18">Cytoplasmic vesicle membrane</location>
        <topology evidence="18">Lipid-anchor</topology>
        <orientation evidence="18">Cytoplasmic side</orientation>
    </subcellularLocation>
    <subcellularLocation>
        <location evidence="3">Cytoplasmic vesicle</location>
        <location evidence="3">Phagosome membrane</location>
    </subcellularLocation>
    <subcellularLocation>
        <location evidence="2">Golgi apparatus</location>
    </subcellularLocation>
</comment>
<proteinExistence type="inferred from homology"/>
<name>A0A671W6D3_SPAAU</name>
<dbReference type="EC" id="3.6.5.2" evidence="5"/>
<dbReference type="InterPro" id="IPR041836">
    <property type="entry name" value="Rab20"/>
</dbReference>
<dbReference type="AlphaFoldDB" id="A0A671W6D3"/>
<dbReference type="FunFam" id="3.40.50.300:FF:001257">
    <property type="entry name" value="RAB20, member RAS oncogene family"/>
    <property type="match status" value="1"/>
</dbReference>
<reference evidence="22" key="1">
    <citation type="submission" date="2021-04" db="EMBL/GenBank/DDBJ databases">
        <authorList>
            <consortium name="Wellcome Sanger Institute Data Sharing"/>
        </authorList>
    </citation>
    <scope>NUCLEOTIDE SEQUENCE [LARGE SCALE GENOMIC DNA]</scope>
</reference>
<evidence type="ECO:0000256" key="19">
    <source>
        <dbReference type="ARBA" id="ARBA00047660"/>
    </source>
</evidence>
<dbReference type="GO" id="GO:0046872">
    <property type="term" value="F:metal ion binding"/>
    <property type="evidence" value="ECO:0007669"/>
    <property type="project" value="UniProtKB-KW"/>
</dbReference>
<reference evidence="22" key="3">
    <citation type="submission" date="2025-09" db="UniProtKB">
        <authorList>
            <consortium name="Ensembl"/>
        </authorList>
    </citation>
    <scope>IDENTIFICATION</scope>
</reference>
<dbReference type="InterPro" id="IPR001806">
    <property type="entry name" value="Small_GTPase"/>
</dbReference>
<dbReference type="CTD" id="55647"/>
<dbReference type="GO" id="GO:0030670">
    <property type="term" value="C:phagocytic vesicle membrane"/>
    <property type="evidence" value="ECO:0007669"/>
    <property type="project" value="UniProtKB-SubCell"/>
</dbReference>
<reference evidence="22" key="2">
    <citation type="submission" date="2025-08" db="UniProtKB">
        <authorList>
            <consortium name="Ensembl"/>
        </authorList>
    </citation>
    <scope>IDENTIFICATION</scope>
</reference>
<dbReference type="InterPro" id="IPR005225">
    <property type="entry name" value="Small_GTP-bd"/>
</dbReference>
<dbReference type="PANTHER" id="PTHR24073">
    <property type="entry name" value="DRAB5-RELATED"/>
    <property type="match status" value="1"/>
</dbReference>
<dbReference type="PROSITE" id="PS51419">
    <property type="entry name" value="RAB"/>
    <property type="match status" value="1"/>
</dbReference>
<protein>
    <recommendedName>
        <fullName evidence="20">Ras-related protein Rab-20</fullName>
        <ecNumber evidence="5">3.6.5.2</ecNumber>
    </recommendedName>
</protein>
<feature type="compositionally biased region" description="Basic residues" evidence="21">
    <location>
        <begin position="254"/>
        <end position="263"/>
    </location>
</feature>
<evidence type="ECO:0000256" key="6">
    <source>
        <dbReference type="ARBA" id="ARBA00022448"/>
    </source>
</evidence>
<dbReference type="NCBIfam" id="TIGR00231">
    <property type="entry name" value="small_GTP"/>
    <property type="match status" value="1"/>
</dbReference>
<comment type="catalytic activity">
    <reaction evidence="19">
        <text>GTP + H2O = GDP + phosphate + H(+)</text>
        <dbReference type="Rhea" id="RHEA:19669"/>
        <dbReference type="ChEBI" id="CHEBI:15377"/>
        <dbReference type="ChEBI" id="CHEBI:15378"/>
        <dbReference type="ChEBI" id="CHEBI:37565"/>
        <dbReference type="ChEBI" id="CHEBI:43474"/>
        <dbReference type="ChEBI" id="CHEBI:58189"/>
        <dbReference type="EC" id="3.6.5.2"/>
    </reaction>
    <physiologicalReaction direction="left-to-right" evidence="19">
        <dbReference type="Rhea" id="RHEA:19670"/>
    </physiologicalReaction>
</comment>
<dbReference type="SMART" id="SM00174">
    <property type="entry name" value="RHO"/>
    <property type="match status" value="1"/>
</dbReference>
<dbReference type="GO" id="GO:0003925">
    <property type="term" value="F:G protein activity"/>
    <property type="evidence" value="ECO:0007669"/>
    <property type="project" value="UniProtKB-EC"/>
</dbReference>
<dbReference type="SUPFAM" id="SSF52540">
    <property type="entry name" value="P-loop containing nucleoside triphosphate hydrolases"/>
    <property type="match status" value="1"/>
</dbReference>
<gene>
    <name evidence="22" type="primary">RAB20</name>
    <name evidence="22" type="synonym">rab20</name>
</gene>
<dbReference type="GeneID" id="115588787"/>
<evidence type="ECO:0000256" key="13">
    <source>
        <dbReference type="ARBA" id="ARBA00023134"/>
    </source>
</evidence>
<comment type="cofactor">
    <cofactor evidence="1">
        <name>Mg(2+)</name>
        <dbReference type="ChEBI" id="CHEBI:18420"/>
    </cofactor>
</comment>
<keyword evidence="11" id="KW-0653">Protein transport</keyword>
<dbReference type="OMA" id="DQTECEE"/>
<keyword evidence="7" id="KW-0479">Metal-binding</keyword>
<evidence type="ECO:0000256" key="12">
    <source>
        <dbReference type="ARBA" id="ARBA00023034"/>
    </source>
</evidence>
<evidence type="ECO:0000256" key="2">
    <source>
        <dbReference type="ARBA" id="ARBA00004555"/>
    </source>
</evidence>
<evidence type="ECO:0000256" key="18">
    <source>
        <dbReference type="ARBA" id="ARBA00025701"/>
    </source>
</evidence>
<dbReference type="RefSeq" id="XP_030285435.1">
    <property type="nucleotide sequence ID" value="XM_030429575.1"/>
</dbReference>
<evidence type="ECO:0000256" key="8">
    <source>
        <dbReference type="ARBA" id="ARBA00022741"/>
    </source>
</evidence>
<evidence type="ECO:0000256" key="10">
    <source>
        <dbReference type="ARBA" id="ARBA00022842"/>
    </source>
</evidence>
<dbReference type="InterPro" id="IPR027417">
    <property type="entry name" value="P-loop_NTPase"/>
</dbReference>
<keyword evidence="12" id="KW-0333">Golgi apparatus</keyword>
<evidence type="ECO:0000313" key="22">
    <source>
        <dbReference type="Ensembl" id="ENSSAUP00010033502.1"/>
    </source>
</evidence>
<dbReference type="Ensembl" id="ENSSAUT00010035304.1">
    <property type="protein sequence ID" value="ENSSAUP00010033502.1"/>
    <property type="gene ID" value="ENSSAUG00010014233.1"/>
</dbReference>
<feature type="region of interest" description="Disordered" evidence="21">
    <location>
        <begin position="127"/>
        <end position="161"/>
    </location>
</feature>
<evidence type="ECO:0000256" key="15">
    <source>
        <dbReference type="ARBA" id="ARBA00023288"/>
    </source>
</evidence>
<evidence type="ECO:0000256" key="1">
    <source>
        <dbReference type="ARBA" id="ARBA00001946"/>
    </source>
</evidence>
<evidence type="ECO:0000256" key="11">
    <source>
        <dbReference type="ARBA" id="ARBA00022927"/>
    </source>
</evidence>
<dbReference type="GO" id="GO:0015031">
    <property type="term" value="P:protein transport"/>
    <property type="evidence" value="ECO:0007669"/>
    <property type="project" value="UniProtKB-KW"/>
</dbReference>
<evidence type="ECO:0000256" key="17">
    <source>
        <dbReference type="ARBA" id="ARBA00023329"/>
    </source>
</evidence>
<keyword evidence="10" id="KW-0460">Magnesium</keyword>
<dbReference type="GO" id="GO:0005525">
    <property type="term" value="F:GTP binding"/>
    <property type="evidence" value="ECO:0007669"/>
    <property type="project" value="UniProtKB-KW"/>
</dbReference>
<keyword evidence="23" id="KW-1185">Reference proteome</keyword>
<keyword evidence="15" id="KW-0449">Lipoprotein</keyword>
<evidence type="ECO:0000256" key="4">
    <source>
        <dbReference type="ARBA" id="ARBA00006270"/>
    </source>
</evidence>
<dbReference type="Proteomes" id="UP000472265">
    <property type="component" value="Chromosome 9"/>
</dbReference>
<dbReference type="GO" id="GO:0005794">
    <property type="term" value="C:Golgi apparatus"/>
    <property type="evidence" value="ECO:0007669"/>
    <property type="project" value="UniProtKB-SubCell"/>
</dbReference>
<evidence type="ECO:0000256" key="5">
    <source>
        <dbReference type="ARBA" id="ARBA00011984"/>
    </source>
</evidence>
<dbReference type="Gene3D" id="3.40.50.300">
    <property type="entry name" value="P-loop containing nucleotide triphosphate hydrolases"/>
    <property type="match status" value="1"/>
</dbReference>
<keyword evidence="16" id="KW-0636">Prenylation</keyword>
<evidence type="ECO:0000256" key="14">
    <source>
        <dbReference type="ARBA" id="ARBA00023136"/>
    </source>
</evidence>
<evidence type="ECO:0000256" key="7">
    <source>
        <dbReference type="ARBA" id="ARBA00022723"/>
    </source>
</evidence>
<evidence type="ECO:0000256" key="16">
    <source>
        <dbReference type="ARBA" id="ARBA00023289"/>
    </source>
</evidence>
<evidence type="ECO:0000256" key="9">
    <source>
        <dbReference type="ARBA" id="ARBA00022801"/>
    </source>
</evidence>
<keyword evidence="14" id="KW-0472">Membrane</keyword>
<dbReference type="GeneTree" id="ENSGT00940000161024"/>
<keyword evidence="9" id="KW-0378">Hydrolase</keyword>
<accession>A0A671W6D3</accession>